<gene>
    <name evidence="8" type="ORF">DACRYDRAFT_95070</name>
</gene>
<sequence length="230" mass="25519">MAPSVPGSMTVKRISREIADLRKEDTGDIKLAPSDESMFVWEATLPGPEGSPYEGGEFKLGIQLPHDYPFSAPRVMFKTRIYHMNVSDPGGNICIDILKTNWSAALSLYKVVLSISSLLTDPNPGDPLVPQIADLYRRNRKQHDATAHRWTQQYAKPKPKPATAGSASSKPAAASIVSLINSEVTVGILHRYERRSTCQTSNHQHPAQIFRRHPLTIRSRSSPRQNQAVL</sequence>
<name>M5FY26_DACPD</name>
<keyword evidence="5" id="KW-0067">ATP-binding</keyword>
<evidence type="ECO:0000256" key="3">
    <source>
        <dbReference type="ARBA" id="ARBA00022741"/>
    </source>
</evidence>
<dbReference type="HOGENOM" id="CLU_030988_13_3_1"/>
<dbReference type="PANTHER" id="PTHR24068">
    <property type="entry name" value="UBIQUITIN-CONJUGATING ENZYME E2"/>
    <property type="match status" value="1"/>
</dbReference>
<feature type="domain" description="UBC core" evidence="7">
    <location>
        <begin position="9"/>
        <end position="156"/>
    </location>
</feature>
<dbReference type="Gene3D" id="3.10.110.10">
    <property type="entry name" value="Ubiquitin Conjugating Enzyme"/>
    <property type="match status" value="1"/>
</dbReference>
<dbReference type="InterPro" id="IPR000608">
    <property type="entry name" value="UBC"/>
</dbReference>
<dbReference type="FunFam" id="3.10.110.10:FF:000060">
    <property type="entry name" value="Ubiquitin conjugating enzyme (UbcB)"/>
    <property type="match status" value="1"/>
</dbReference>
<dbReference type="InterPro" id="IPR016135">
    <property type="entry name" value="UBQ-conjugating_enzyme/RWD"/>
</dbReference>
<evidence type="ECO:0000313" key="8">
    <source>
        <dbReference type="EMBL" id="EJU01444.1"/>
    </source>
</evidence>
<keyword evidence="2" id="KW-0808">Transferase</keyword>
<feature type="region of interest" description="Disordered" evidence="6">
    <location>
        <begin position="140"/>
        <end position="168"/>
    </location>
</feature>
<dbReference type="EC" id="2.3.2.23" evidence="1"/>
<dbReference type="RefSeq" id="XP_040628341.1">
    <property type="nucleotide sequence ID" value="XM_040777268.1"/>
</dbReference>
<dbReference type="Proteomes" id="UP000030653">
    <property type="component" value="Unassembled WGS sequence"/>
</dbReference>
<feature type="region of interest" description="Disordered" evidence="6">
    <location>
        <begin position="196"/>
        <end position="230"/>
    </location>
</feature>
<evidence type="ECO:0000259" key="7">
    <source>
        <dbReference type="PROSITE" id="PS50127"/>
    </source>
</evidence>
<dbReference type="GeneID" id="63692330"/>
<dbReference type="SUPFAM" id="SSF54495">
    <property type="entry name" value="UBC-like"/>
    <property type="match status" value="1"/>
</dbReference>
<keyword evidence="3" id="KW-0547">Nucleotide-binding</keyword>
<evidence type="ECO:0000256" key="1">
    <source>
        <dbReference type="ARBA" id="ARBA00012486"/>
    </source>
</evidence>
<evidence type="ECO:0000256" key="5">
    <source>
        <dbReference type="ARBA" id="ARBA00022840"/>
    </source>
</evidence>
<dbReference type="AlphaFoldDB" id="M5FY26"/>
<accession>M5FY26</accession>
<feature type="compositionally biased region" description="Polar residues" evidence="6">
    <location>
        <begin position="218"/>
        <end position="230"/>
    </location>
</feature>
<dbReference type="EMBL" id="JH795864">
    <property type="protein sequence ID" value="EJU01444.1"/>
    <property type="molecule type" value="Genomic_DNA"/>
</dbReference>
<dbReference type="OrthoDB" id="7851174at2759"/>
<dbReference type="SMART" id="SM00212">
    <property type="entry name" value="UBCc"/>
    <property type="match status" value="1"/>
</dbReference>
<dbReference type="GO" id="GO:0005524">
    <property type="term" value="F:ATP binding"/>
    <property type="evidence" value="ECO:0007669"/>
    <property type="project" value="UniProtKB-KW"/>
</dbReference>
<protein>
    <recommendedName>
        <fullName evidence="1">E2 ubiquitin-conjugating enzyme</fullName>
        <ecNumber evidence="1">2.3.2.23</ecNumber>
    </recommendedName>
</protein>
<dbReference type="OMA" id="NRGEHDR"/>
<dbReference type="Pfam" id="PF00179">
    <property type="entry name" value="UQ_con"/>
    <property type="match status" value="1"/>
</dbReference>
<evidence type="ECO:0000256" key="2">
    <source>
        <dbReference type="ARBA" id="ARBA00022679"/>
    </source>
</evidence>
<evidence type="ECO:0000256" key="6">
    <source>
        <dbReference type="SAM" id="MobiDB-lite"/>
    </source>
</evidence>
<keyword evidence="4" id="KW-0833">Ubl conjugation pathway</keyword>
<reference evidence="8 9" key="1">
    <citation type="journal article" date="2012" name="Science">
        <title>The Paleozoic origin of enzymatic lignin decomposition reconstructed from 31 fungal genomes.</title>
        <authorList>
            <person name="Floudas D."/>
            <person name="Binder M."/>
            <person name="Riley R."/>
            <person name="Barry K."/>
            <person name="Blanchette R.A."/>
            <person name="Henrissat B."/>
            <person name="Martinez A.T."/>
            <person name="Otillar R."/>
            <person name="Spatafora J.W."/>
            <person name="Yadav J.S."/>
            <person name="Aerts A."/>
            <person name="Benoit I."/>
            <person name="Boyd A."/>
            <person name="Carlson A."/>
            <person name="Copeland A."/>
            <person name="Coutinho P.M."/>
            <person name="de Vries R.P."/>
            <person name="Ferreira P."/>
            <person name="Findley K."/>
            <person name="Foster B."/>
            <person name="Gaskell J."/>
            <person name="Glotzer D."/>
            <person name="Gorecki P."/>
            <person name="Heitman J."/>
            <person name="Hesse C."/>
            <person name="Hori C."/>
            <person name="Igarashi K."/>
            <person name="Jurgens J.A."/>
            <person name="Kallen N."/>
            <person name="Kersten P."/>
            <person name="Kohler A."/>
            <person name="Kuees U."/>
            <person name="Kumar T.K.A."/>
            <person name="Kuo A."/>
            <person name="LaButti K."/>
            <person name="Larrondo L.F."/>
            <person name="Lindquist E."/>
            <person name="Ling A."/>
            <person name="Lombard V."/>
            <person name="Lucas S."/>
            <person name="Lundell T."/>
            <person name="Martin R."/>
            <person name="McLaughlin D.J."/>
            <person name="Morgenstern I."/>
            <person name="Morin E."/>
            <person name="Murat C."/>
            <person name="Nagy L.G."/>
            <person name="Nolan M."/>
            <person name="Ohm R.A."/>
            <person name="Patyshakuliyeva A."/>
            <person name="Rokas A."/>
            <person name="Ruiz-Duenas F.J."/>
            <person name="Sabat G."/>
            <person name="Salamov A."/>
            <person name="Samejima M."/>
            <person name="Schmutz J."/>
            <person name="Slot J.C."/>
            <person name="St John F."/>
            <person name="Stenlid J."/>
            <person name="Sun H."/>
            <person name="Sun S."/>
            <person name="Syed K."/>
            <person name="Tsang A."/>
            <person name="Wiebenga A."/>
            <person name="Young D."/>
            <person name="Pisabarro A."/>
            <person name="Eastwood D.C."/>
            <person name="Martin F."/>
            <person name="Cullen D."/>
            <person name="Grigoriev I.V."/>
            <person name="Hibbett D.S."/>
        </authorList>
    </citation>
    <scope>NUCLEOTIDE SEQUENCE [LARGE SCALE GENOMIC DNA]</scope>
    <source>
        <strain evidence="8 9">DJM-731 SS1</strain>
    </source>
</reference>
<keyword evidence="9" id="KW-1185">Reference proteome</keyword>
<evidence type="ECO:0000256" key="4">
    <source>
        <dbReference type="ARBA" id="ARBA00022786"/>
    </source>
</evidence>
<organism evidence="8 9">
    <name type="scientific">Dacryopinax primogenitus (strain DJM 731)</name>
    <name type="common">Brown rot fungus</name>
    <dbReference type="NCBI Taxonomy" id="1858805"/>
    <lineage>
        <taxon>Eukaryota</taxon>
        <taxon>Fungi</taxon>
        <taxon>Dikarya</taxon>
        <taxon>Basidiomycota</taxon>
        <taxon>Agaricomycotina</taxon>
        <taxon>Dacrymycetes</taxon>
        <taxon>Dacrymycetales</taxon>
        <taxon>Dacrymycetaceae</taxon>
        <taxon>Dacryopinax</taxon>
    </lineage>
</organism>
<dbReference type="GO" id="GO:0061631">
    <property type="term" value="F:ubiquitin conjugating enzyme activity"/>
    <property type="evidence" value="ECO:0007669"/>
    <property type="project" value="UniProtKB-EC"/>
</dbReference>
<dbReference type="STRING" id="1858805.M5FY26"/>
<proteinExistence type="predicted"/>
<evidence type="ECO:0000313" key="9">
    <source>
        <dbReference type="Proteomes" id="UP000030653"/>
    </source>
</evidence>
<dbReference type="PROSITE" id="PS50127">
    <property type="entry name" value="UBC_2"/>
    <property type="match status" value="1"/>
</dbReference>